<dbReference type="PANTHER" id="PTHR43135:SF3">
    <property type="entry name" value="ALPHA-D-RIBOSE 1-METHYLPHOSPHONATE 5-TRIPHOSPHATE DIPHOSPHATASE"/>
    <property type="match status" value="1"/>
</dbReference>
<dbReference type="Pfam" id="PF01979">
    <property type="entry name" value="Amidohydro_1"/>
    <property type="match status" value="1"/>
</dbReference>
<accession>A0A327M5Q8</accession>
<dbReference type="Proteomes" id="UP000249065">
    <property type="component" value="Unassembled WGS sequence"/>
</dbReference>
<dbReference type="GO" id="GO:0016810">
    <property type="term" value="F:hydrolase activity, acting on carbon-nitrogen (but not peptide) bonds"/>
    <property type="evidence" value="ECO:0007669"/>
    <property type="project" value="InterPro"/>
</dbReference>
<sequence length="488" mass="51279">MLVCAPTDPNPSPAPAVPCACQSPAFARLNGLMTARLGRRSLLAGGAGLAAAAALPRGAAAALPAPPKGPILFRNLRVFDGEGKALRDGLAVLVEGNRIKAVDAARNPPGEGMQVIEGGGRTLMPGLIDAHWHAMMASLDIRTLMTADIGFITLAAADQAQRTLMRGFTSVRDMAGPSFALKRAIDAGLVAGPRIWPSGAMISQTSGHGDCRPLTDLPAPWNPPLSHGEALGAGMVADGVPQVLKRVREQLMLGASQVKLAAGGGVSSDHDPLDVTQYTEAEMHAAVEAAADWGTYVAVHAYTPRAIRMAVKAGVRCIEHGQLIDEATMRLLVDQGIWFSSQPFLDDEDATPFPEGSPSRAKQREMTAGTDAAYALAVQHRPLTAWGTDTLFSARLAERQGAQLAKMKRWYGAAEILAMATGQNGALLAMSGPRTPYAGKVGVIAPGALADLLVLEGDPIAELDRIADPERTLALIMKDGRIYRNRLG</sequence>
<dbReference type="SUPFAM" id="SSF51338">
    <property type="entry name" value="Composite domain of metallo-dependent hydrolases"/>
    <property type="match status" value="1"/>
</dbReference>
<proteinExistence type="predicted"/>
<evidence type="ECO:0000313" key="2">
    <source>
        <dbReference type="EMBL" id="RAI57612.1"/>
    </source>
</evidence>
<dbReference type="Gene3D" id="3.20.20.140">
    <property type="entry name" value="Metal-dependent hydrolases"/>
    <property type="match status" value="1"/>
</dbReference>
<dbReference type="InterPro" id="IPR057744">
    <property type="entry name" value="OTAase-like"/>
</dbReference>
<gene>
    <name evidence="2" type="ORF">DOO78_17580</name>
</gene>
<reference evidence="3" key="1">
    <citation type="submission" date="2018-06" db="EMBL/GenBank/DDBJ databases">
        <authorList>
            <person name="Khan S.A."/>
        </authorList>
    </citation>
    <scope>NUCLEOTIDE SEQUENCE [LARGE SCALE GENOMIC DNA]</scope>
    <source>
        <strain evidence="3">DB-1506</strain>
    </source>
</reference>
<feature type="domain" description="Amidohydrolase-related" evidence="1">
    <location>
        <begin position="122"/>
        <end position="481"/>
    </location>
</feature>
<dbReference type="Gene3D" id="2.30.40.10">
    <property type="entry name" value="Urease, subunit C, domain 1"/>
    <property type="match status" value="1"/>
</dbReference>
<dbReference type="PROSITE" id="PS51318">
    <property type="entry name" value="TAT"/>
    <property type="match status" value="1"/>
</dbReference>
<dbReference type="InterPro" id="IPR011059">
    <property type="entry name" value="Metal-dep_hydrolase_composite"/>
</dbReference>
<comment type="caution">
    <text evidence="2">The sequence shown here is derived from an EMBL/GenBank/DDBJ whole genome shotgun (WGS) entry which is preliminary data.</text>
</comment>
<dbReference type="SUPFAM" id="SSF51556">
    <property type="entry name" value="Metallo-dependent hydrolases"/>
    <property type="match status" value="1"/>
</dbReference>
<keyword evidence="3" id="KW-1185">Reference proteome</keyword>
<dbReference type="InterPro" id="IPR006311">
    <property type="entry name" value="TAT_signal"/>
</dbReference>
<dbReference type="PANTHER" id="PTHR43135">
    <property type="entry name" value="ALPHA-D-RIBOSE 1-METHYLPHOSPHONATE 5-TRIPHOSPHATE DIPHOSPHATASE"/>
    <property type="match status" value="1"/>
</dbReference>
<name>A0A327M5Q8_9PROT</name>
<evidence type="ECO:0000259" key="1">
    <source>
        <dbReference type="Pfam" id="PF01979"/>
    </source>
</evidence>
<dbReference type="InterPro" id="IPR006680">
    <property type="entry name" value="Amidohydro-rel"/>
</dbReference>
<evidence type="ECO:0000313" key="3">
    <source>
        <dbReference type="Proteomes" id="UP000249065"/>
    </source>
</evidence>
<dbReference type="RefSeq" id="WP_111471177.1">
    <property type="nucleotide sequence ID" value="NZ_QLIX01000015.1"/>
</dbReference>
<dbReference type="CDD" id="cd01299">
    <property type="entry name" value="Met_dep_hydrolase_A"/>
    <property type="match status" value="1"/>
</dbReference>
<protein>
    <submittedName>
        <fullName evidence="2">Amidohydrolase family protein</fullName>
    </submittedName>
</protein>
<dbReference type="InterPro" id="IPR032466">
    <property type="entry name" value="Metal_Hydrolase"/>
</dbReference>
<organism evidence="2 3">
    <name type="scientific">Roseicella frigidaeris</name>
    <dbReference type="NCBI Taxonomy" id="2230885"/>
    <lineage>
        <taxon>Bacteria</taxon>
        <taxon>Pseudomonadati</taxon>
        <taxon>Pseudomonadota</taxon>
        <taxon>Alphaproteobacteria</taxon>
        <taxon>Acetobacterales</taxon>
        <taxon>Roseomonadaceae</taxon>
        <taxon>Roseicella</taxon>
    </lineage>
</organism>
<keyword evidence="2" id="KW-0378">Hydrolase</keyword>
<dbReference type="OrthoDB" id="9782972at2"/>
<dbReference type="AlphaFoldDB" id="A0A327M5Q8"/>
<dbReference type="EMBL" id="QLIX01000015">
    <property type="protein sequence ID" value="RAI57612.1"/>
    <property type="molecule type" value="Genomic_DNA"/>
</dbReference>
<dbReference type="InterPro" id="IPR051781">
    <property type="entry name" value="Metallo-dep_Hydrolase"/>
</dbReference>